<keyword evidence="6" id="KW-1185">Reference proteome</keyword>
<sequence>MLRILVSLVLISTLVHTSSSSSYSTTSNSTRKSINTYKKFIKNECNSTTYPDFCYKYLSHYASQVKTNRVTLTKVAVNVTVLVAKSTFRTLTKLSKLKKLTHAETSVLADCRENMDDTVDRLQQSAEDLAGLNGTSTAEERFEWDSIKTWMSAAITDEYTCTDGSDELKVRASLKKKIQTIISNVVWMNSNALALVNKLSY</sequence>
<evidence type="ECO:0000259" key="4">
    <source>
        <dbReference type="SMART" id="SM00856"/>
    </source>
</evidence>
<dbReference type="CDD" id="cd15798">
    <property type="entry name" value="PMEI-like_3"/>
    <property type="match status" value="1"/>
</dbReference>
<feature type="signal peptide" evidence="3">
    <location>
        <begin position="1"/>
        <end position="20"/>
    </location>
</feature>
<proteinExistence type="inferred from homology"/>
<evidence type="ECO:0000313" key="5">
    <source>
        <dbReference type="EMBL" id="MED6176627.1"/>
    </source>
</evidence>
<evidence type="ECO:0000256" key="3">
    <source>
        <dbReference type="SAM" id="SignalP"/>
    </source>
</evidence>
<comment type="caution">
    <text evidence="5">The sequence shown here is derived from an EMBL/GenBank/DDBJ whole genome shotgun (WGS) entry which is preliminary data.</text>
</comment>
<evidence type="ECO:0000256" key="1">
    <source>
        <dbReference type="ARBA" id="ARBA00022729"/>
    </source>
</evidence>
<keyword evidence="1 3" id="KW-0732">Signal</keyword>
<dbReference type="PANTHER" id="PTHR31080:SF292">
    <property type="entry name" value="PLANT INVERTASE_PECTIN METHYLESTERASE INHIBITOR"/>
    <property type="match status" value="1"/>
</dbReference>
<protein>
    <recommendedName>
        <fullName evidence="4">Pectinesterase inhibitor domain-containing protein</fullName>
    </recommendedName>
</protein>
<evidence type="ECO:0000313" key="6">
    <source>
        <dbReference type="Proteomes" id="UP001341840"/>
    </source>
</evidence>
<name>A0ABU6VTB5_9FABA</name>
<reference evidence="5 6" key="1">
    <citation type="journal article" date="2023" name="Plants (Basel)">
        <title>Bridging the Gap: Combining Genomics and Transcriptomics Approaches to Understand Stylosanthes scabra, an Orphan Legume from the Brazilian Caatinga.</title>
        <authorList>
            <person name="Ferreira-Neto J.R.C."/>
            <person name="da Silva M.D."/>
            <person name="Binneck E."/>
            <person name="de Melo N.F."/>
            <person name="da Silva R.H."/>
            <person name="de Melo A.L.T.M."/>
            <person name="Pandolfi V."/>
            <person name="Bustamante F.O."/>
            <person name="Brasileiro-Vidal A.C."/>
            <person name="Benko-Iseppon A.M."/>
        </authorList>
    </citation>
    <scope>NUCLEOTIDE SEQUENCE [LARGE SCALE GENOMIC DNA]</scope>
    <source>
        <tissue evidence="5">Leaves</tissue>
    </source>
</reference>
<feature type="chain" id="PRO_5046394364" description="Pectinesterase inhibitor domain-containing protein" evidence="3">
    <location>
        <begin position="21"/>
        <end position="201"/>
    </location>
</feature>
<dbReference type="NCBIfam" id="TIGR01614">
    <property type="entry name" value="PME_inhib"/>
    <property type="match status" value="1"/>
</dbReference>
<dbReference type="InterPro" id="IPR006501">
    <property type="entry name" value="Pectinesterase_inhib_dom"/>
</dbReference>
<gene>
    <name evidence="5" type="ORF">PIB30_090026</name>
</gene>
<dbReference type="Proteomes" id="UP001341840">
    <property type="component" value="Unassembled WGS sequence"/>
</dbReference>
<dbReference type="InterPro" id="IPR035513">
    <property type="entry name" value="Invertase/methylesterase_inhib"/>
</dbReference>
<accession>A0ABU6VTB5</accession>
<dbReference type="InterPro" id="IPR051955">
    <property type="entry name" value="PME_Inhibitor"/>
</dbReference>
<dbReference type="SMART" id="SM00856">
    <property type="entry name" value="PMEI"/>
    <property type="match status" value="1"/>
</dbReference>
<comment type="similarity">
    <text evidence="2">Belongs to the PMEI family.</text>
</comment>
<organism evidence="5 6">
    <name type="scientific">Stylosanthes scabra</name>
    <dbReference type="NCBI Taxonomy" id="79078"/>
    <lineage>
        <taxon>Eukaryota</taxon>
        <taxon>Viridiplantae</taxon>
        <taxon>Streptophyta</taxon>
        <taxon>Embryophyta</taxon>
        <taxon>Tracheophyta</taxon>
        <taxon>Spermatophyta</taxon>
        <taxon>Magnoliopsida</taxon>
        <taxon>eudicotyledons</taxon>
        <taxon>Gunneridae</taxon>
        <taxon>Pentapetalae</taxon>
        <taxon>rosids</taxon>
        <taxon>fabids</taxon>
        <taxon>Fabales</taxon>
        <taxon>Fabaceae</taxon>
        <taxon>Papilionoideae</taxon>
        <taxon>50 kb inversion clade</taxon>
        <taxon>dalbergioids sensu lato</taxon>
        <taxon>Dalbergieae</taxon>
        <taxon>Pterocarpus clade</taxon>
        <taxon>Stylosanthes</taxon>
    </lineage>
</organism>
<dbReference type="PANTHER" id="PTHR31080">
    <property type="entry name" value="PECTINESTERASE INHIBITOR-LIKE"/>
    <property type="match status" value="1"/>
</dbReference>
<evidence type="ECO:0000256" key="2">
    <source>
        <dbReference type="ARBA" id="ARBA00038471"/>
    </source>
</evidence>
<dbReference type="Pfam" id="PF04043">
    <property type="entry name" value="PMEI"/>
    <property type="match status" value="1"/>
</dbReference>
<dbReference type="Gene3D" id="1.20.140.40">
    <property type="entry name" value="Invertase/pectin methylesterase inhibitor family protein"/>
    <property type="match status" value="1"/>
</dbReference>
<dbReference type="SUPFAM" id="SSF101148">
    <property type="entry name" value="Plant invertase/pectin methylesterase inhibitor"/>
    <property type="match status" value="1"/>
</dbReference>
<feature type="domain" description="Pectinesterase inhibitor" evidence="4">
    <location>
        <begin position="36"/>
        <end position="195"/>
    </location>
</feature>
<dbReference type="EMBL" id="JASCZI010152749">
    <property type="protein sequence ID" value="MED6176627.1"/>
    <property type="molecule type" value="Genomic_DNA"/>
</dbReference>